<reference evidence="3" key="1">
    <citation type="submission" date="2020-06" db="EMBL/GenBank/DDBJ databases">
        <title>Unique genomic features of the anaerobic methanotrophic archaea.</title>
        <authorList>
            <person name="Chadwick G.L."/>
            <person name="Skennerton C.T."/>
            <person name="Laso-Perez R."/>
            <person name="Leu A.O."/>
            <person name="Speth D.R."/>
            <person name="Yu H."/>
            <person name="Morgan-Lang C."/>
            <person name="Hatzenpichler R."/>
            <person name="Goudeau D."/>
            <person name="Malmstrom R."/>
            <person name="Brazelton W.J."/>
            <person name="Woyke T."/>
            <person name="Hallam S.J."/>
            <person name="Tyson G.W."/>
            <person name="Wegener G."/>
            <person name="Boetius A."/>
            <person name="Orphan V."/>
        </authorList>
    </citation>
    <scope>NUCLEOTIDE SEQUENCE</scope>
</reference>
<dbReference type="InterPro" id="IPR036365">
    <property type="entry name" value="PGBD-like_sf"/>
</dbReference>
<dbReference type="InterPro" id="IPR012334">
    <property type="entry name" value="Pectin_lyas_fold"/>
</dbReference>
<dbReference type="InterPro" id="IPR011050">
    <property type="entry name" value="Pectin_lyase_fold/virulence"/>
</dbReference>
<sequence length="1348" mass="150237">MRNKCIWKVLAISIVLLMVLNCVAPCIAVGDLNDNALNRSVEAMMPFYASANATIYANQIPFYHSRINEEGDFHLPLDSNVSITKDLDLTTRLVSEAPEEEWNRTFGGIYSDRAFSAKQTSDGGYIMTGVTAYSYNSLARTDVLLIKTDLEGNKEWERTFGGTHRAEGISVQETRDGGFIIVGWIFLEWEDIWLIKTDLEGNSEWNRTFGANSCGHSVQETRDGGYIIAGDTWVEGNCDVRLIKTDSGGNSEWNRTFGGLGDDMCMSVQETRDGGYIIAGITSHTYVGFFCNDVLLIKTDSEGNKEWKRTFGGSGDDVGLSVQETGDGGYIIVGRTESYGTGGNDVLLIKTDSEGNSEWNRTFGGSSVDAGISVHETRDGGFILAGLTESYGAGSFDAWLIKTDSDGNQKWDRTFGGLGDDTGRSVQETKDGGYIIAGWTESYGAGSADAWLIKVRGELIEFPVHNINTEEDFLTIQAAIDDPDTLDGHTITVDPGTYDENVDVTKSLTIKSTSGNPEDTIVQAANSDDYVFEVTVDYVNICGFTVTGATSYTAGIYLYYADYCIISNNICSSNNDDGISLRYSSNNSISDNICSNNRYGISLRDSNNSIISNNNCSSNDVNGIDLWYSTNNSISNNKCSNNIAGIHLVYSSNNSISDNICSNNGYGISLYDSSNNSISDNICSNNDGGIYLWYSNDSSISNNDCSSNNYAGISLDDSNDNSISNNNCCSNNVDGIHIEHSTDNSISNNNCTNNNWYGIFLEDSNNNDLYLNNFISSTNNVYSYNSTNIWNSPSKITYTYKGKTCENYLGNYWSDYTGRDANRDGIGETPFTLDGDKDNYPLMERFENYRVEVEEPTEFWVEVRNPPGAYICNDSVEFTFGRNRKRGDRGDDVKYLQIVLNANPATQVAVDGPGSPCHETNYFGELTEAAVIKFQTLHEGLTQTGELDEATRAELNKLYLPVKHVPNEWVLNVTNTHKNEEIHDGCVWWEVEDVTDGIKGWVAYQKISDEIKYLEIGDQEELKNRVKKLNIEGDRITVILQEVSEHRTEFLPANFPQGLILAMITQEAPSDFDNEFVSYDCGRGIMQITTNEYVGYGSDIECYSNGVECLQYTHVKDKELTIFDENENPISYCHGSCCYDENSKDLSGCSICKNIKNGENADDCGKTSYCEEKKDLNWRCTCRHNNNCKCKHYTNTTQGIEANIKDGLYVLGDKYNCQCCYDRSKDAEWDEKEGLYRDEMGEEVIFYSRAEECKGSDGQTYVSRIEKIKIGNVQISCTEFKVIDAVWRYNGRSIYPEGSCMGNDYLRCIADRLNEIKPTFGYEMPEKDTWIKSLKAVSRSASVMKKIK</sequence>
<evidence type="ECO:0000259" key="1">
    <source>
        <dbReference type="Pfam" id="PF01471"/>
    </source>
</evidence>
<dbReference type="Pfam" id="PF01471">
    <property type="entry name" value="PG_binding_1"/>
    <property type="match status" value="1"/>
</dbReference>
<proteinExistence type="predicted"/>
<dbReference type="InterPro" id="IPR022441">
    <property type="entry name" value="Para_beta_helix_rpt-2"/>
</dbReference>
<dbReference type="NCBIfam" id="TIGR03804">
    <property type="entry name" value="para_beta_helix"/>
    <property type="match status" value="5"/>
</dbReference>
<evidence type="ECO:0000313" key="3">
    <source>
        <dbReference type="EMBL" id="QNO56515.1"/>
    </source>
</evidence>
<dbReference type="InterPro" id="IPR007742">
    <property type="entry name" value="NosD_dom"/>
</dbReference>
<dbReference type="SMART" id="SM00710">
    <property type="entry name" value="PbH1"/>
    <property type="match status" value="11"/>
</dbReference>
<gene>
    <name evidence="3" type="ORF">CNIFIPMI_00007</name>
</gene>
<dbReference type="Gene3D" id="2.160.20.10">
    <property type="entry name" value="Single-stranded right-handed beta-helix, Pectin lyase-like"/>
    <property type="match status" value="2"/>
</dbReference>
<dbReference type="PANTHER" id="PTHR42754:SF1">
    <property type="entry name" value="LIPOPROTEIN"/>
    <property type="match status" value="1"/>
</dbReference>
<dbReference type="InterPro" id="IPR036366">
    <property type="entry name" value="PGBDSf"/>
</dbReference>
<protein>
    <recommendedName>
        <fullName evidence="4">Peptidoglycan binding-like domain-containing protein</fullName>
    </recommendedName>
</protein>
<dbReference type="Pfam" id="PF05048">
    <property type="entry name" value="NosD"/>
    <property type="match status" value="1"/>
</dbReference>
<dbReference type="InterPro" id="IPR006626">
    <property type="entry name" value="PbH1"/>
</dbReference>
<feature type="domain" description="Periplasmic copper-binding protein NosD beta helix" evidence="2">
    <location>
        <begin position="622"/>
        <end position="818"/>
    </location>
</feature>
<organism evidence="3">
    <name type="scientific">Candidatus Methanophaga sp. ANME-1 ERB7</name>
    <dbReference type="NCBI Taxonomy" id="2759913"/>
    <lineage>
        <taxon>Archaea</taxon>
        <taxon>Methanobacteriati</taxon>
        <taxon>Methanobacteriota</taxon>
        <taxon>Stenosarchaea group</taxon>
        <taxon>Methanomicrobia</taxon>
        <taxon>Candidatus Methanophagales</taxon>
        <taxon>Candidatus Methanophagaceae</taxon>
        <taxon>Candidatus Methanophaga</taxon>
    </lineage>
</organism>
<dbReference type="InterPro" id="IPR002477">
    <property type="entry name" value="Peptidoglycan-bd-like"/>
</dbReference>
<dbReference type="PANTHER" id="PTHR42754">
    <property type="entry name" value="ENDOGLUCANASE"/>
    <property type="match status" value="1"/>
</dbReference>
<dbReference type="Gene3D" id="1.10.101.10">
    <property type="entry name" value="PGBD-like superfamily/PGBD"/>
    <property type="match status" value="1"/>
</dbReference>
<feature type="domain" description="Peptidoglycan binding-like" evidence="1">
    <location>
        <begin position="889"/>
        <end position="955"/>
    </location>
</feature>
<dbReference type="SUPFAM" id="SSF51126">
    <property type="entry name" value="Pectin lyase-like"/>
    <property type="match status" value="2"/>
</dbReference>
<name>A0A7G9Z8D1_9EURY</name>
<evidence type="ECO:0008006" key="4">
    <source>
        <dbReference type="Google" id="ProtNLM"/>
    </source>
</evidence>
<dbReference type="SUPFAM" id="SSF47090">
    <property type="entry name" value="PGBD-like"/>
    <property type="match status" value="1"/>
</dbReference>
<evidence type="ECO:0000259" key="2">
    <source>
        <dbReference type="Pfam" id="PF05048"/>
    </source>
</evidence>
<dbReference type="EMBL" id="MT631658">
    <property type="protein sequence ID" value="QNO56515.1"/>
    <property type="molecule type" value="Genomic_DNA"/>
</dbReference>
<accession>A0A7G9Z8D1</accession>